<protein>
    <submittedName>
        <fullName evidence="1">Uncharacterized protein</fullName>
    </submittedName>
</protein>
<organism evidence="1">
    <name type="scientific">bioreactor metagenome</name>
    <dbReference type="NCBI Taxonomy" id="1076179"/>
    <lineage>
        <taxon>unclassified sequences</taxon>
        <taxon>metagenomes</taxon>
        <taxon>ecological metagenomes</taxon>
    </lineage>
</organism>
<dbReference type="EMBL" id="VSSQ01092290">
    <property type="protein sequence ID" value="MPN37565.1"/>
    <property type="molecule type" value="Genomic_DNA"/>
</dbReference>
<evidence type="ECO:0000313" key="1">
    <source>
        <dbReference type="EMBL" id="MPN37565.1"/>
    </source>
</evidence>
<dbReference type="AlphaFoldDB" id="A0A645HEV3"/>
<proteinExistence type="predicted"/>
<name>A0A645HEV3_9ZZZZ</name>
<reference evidence="1" key="1">
    <citation type="submission" date="2019-08" db="EMBL/GenBank/DDBJ databases">
        <authorList>
            <person name="Kucharzyk K."/>
            <person name="Murdoch R.W."/>
            <person name="Higgins S."/>
            <person name="Loffler F."/>
        </authorList>
    </citation>
    <scope>NUCLEOTIDE SEQUENCE</scope>
</reference>
<accession>A0A645HEV3</accession>
<sequence length="179" mass="19294">MAVAVGERYIGIDFQQDDARLAHGRHGVVGRQRKCEVAVLIHRRGHGDHHVGRRQAAGDEHRQLGEIGRNEVYPAALTARARCAAKEVGVVADVGAGFRVQVGELAQRQDLADGNVAKLVTTLGQRLQQGRRLADASGDDDGVTVVNQADGVGRGHAFLFVKRLQAHPLSPALNNQMHL</sequence>
<gene>
    <name evidence="1" type="ORF">SDC9_185085</name>
</gene>
<comment type="caution">
    <text evidence="1">The sequence shown here is derived from an EMBL/GenBank/DDBJ whole genome shotgun (WGS) entry which is preliminary data.</text>
</comment>